<evidence type="ECO:0000256" key="2">
    <source>
        <dbReference type="ARBA" id="ARBA00007375"/>
    </source>
</evidence>
<keyword evidence="4 6" id="KW-1133">Transmembrane helix</keyword>
<feature type="transmembrane region" description="Helical" evidence="6">
    <location>
        <begin position="74"/>
        <end position="94"/>
    </location>
</feature>
<dbReference type="PANTHER" id="PTHR31885:SF6">
    <property type="entry name" value="GH04784P"/>
    <property type="match status" value="1"/>
</dbReference>
<dbReference type="OrthoDB" id="8925650at2"/>
<feature type="transmembrane region" description="Helical" evidence="6">
    <location>
        <begin position="127"/>
        <end position="145"/>
    </location>
</feature>
<gene>
    <name evidence="7" type="ORF">A9X01_12450</name>
</gene>
<dbReference type="STRING" id="1790.A5645_09065"/>
<evidence type="ECO:0000256" key="4">
    <source>
        <dbReference type="ARBA" id="ARBA00022989"/>
    </source>
</evidence>
<dbReference type="RefSeq" id="WP_065119408.1">
    <property type="nucleotide sequence ID" value="NZ_LZKQ01000045.1"/>
</dbReference>
<dbReference type="PANTHER" id="PTHR31885">
    <property type="entry name" value="GH04784P"/>
    <property type="match status" value="1"/>
</dbReference>
<dbReference type="GO" id="GO:0016787">
    <property type="term" value="F:hydrolase activity"/>
    <property type="evidence" value="ECO:0007669"/>
    <property type="project" value="TreeGrafter"/>
</dbReference>
<name>A0A1A3CTL1_MYCAS</name>
<evidence type="ECO:0000313" key="8">
    <source>
        <dbReference type="Proteomes" id="UP000093795"/>
    </source>
</evidence>
<feature type="transmembrane region" description="Helical" evidence="6">
    <location>
        <begin position="45"/>
        <end position="65"/>
    </location>
</feature>
<proteinExistence type="inferred from homology"/>
<reference evidence="7 8" key="1">
    <citation type="submission" date="2016-06" db="EMBL/GenBank/DDBJ databases">
        <authorList>
            <person name="Kjaerup R.B."/>
            <person name="Dalgaard T.S."/>
            <person name="Juul-Madsen H.R."/>
        </authorList>
    </citation>
    <scope>NUCLEOTIDE SEQUENCE [LARGE SCALE GENOMIC DNA]</scope>
    <source>
        <strain evidence="7 8">1081914.2</strain>
    </source>
</reference>
<feature type="transmembrane region" description="Helical" evidence="6">
    <location>
        <begin position="12"/>
        <end position="33"/>
    </location>
</feature>
<evidence type="ECO:0000256" key="6">
    <source>
        <dbReference type="SAM" id="Phobius"/>
    </source>
</evidence>
<dbReference type="Proteomes" id="UP000093795">
    <property type="component" value="Unassembled WGS sequence"/>
</dbReference>
<dbReference type="InterPro" id="IPR012506">
    <property type="entry name" value="TMEM86B-like"/>
</dbReference>
<dbReference type="GO" id="GO:0016020">
    <property type="term" value="C:membrane"/>
    <property type="evidence" value="ECO:0007669"/>
    <property type="project" value="UniProtKB-SubCell"/>
</dbReference>
<keyword evidence="5 6" id="KW-0472">Membrane</keyword>
<evidence type="ECO:0000256" key="1">
    <source>
        <dbReference type="ARBA" id="ARBA00004141"/>
    </source>
</evidence>
<evidence type="ECO:0000256" key="3">
    <source>
        <dbReference type="ARBA" id="ARBA00022692"/>
    </source>
</evidence>
<comment type="similarity">
    <text evidence="2">Belongs to the TMEM86 family.</text>
</comment>
<evidence type="ECO:0000256" key="5">
    <source>
        <dbReference type="ARBA" id="ARBA00023136"/>
    </source>
</evidence>
<feature type="transmembrane region" description="Helical" evidence="6">
    <location>
        <begin position="100"/>
        <end position="120"/>
    </location>
</feature>
<dbReference type="EMBL" id="LZKQ01000045">
    <property type="protein sequence ID" value="OBI90170.1"/>
    <property type="molecule type" value="Genomic_DNA"/>
</dbReference>
<dbReference type="AlphaFoldDB" id="A0A1A3CTL1"/>
<feature type="transmembrane region" description="Helical" evidence="6">
    <location>
        <begin position="209"/>
        <end position="230"/>
    </location>
</feature>
<evidence type="ECO:0008006" key="9">
    <source>
        <dbReference type="Google" id="ProtNLM"/>
    </source>
</evidence>
<feature type="transmembrane region" description="Helical" evidence="6">
    <location>
        <begin position="157"/>
        <end position="175"/>
    </location>
</feature>
<protein>
    <recommendedName>
        <fullName evidence="9">Lysoplasmalogenase</fullName>
    </recommendedName>
</protein>
<comment type="subcellular location">
    <subcellularLocation>
        <location evidence="1">Membrane</location>
        <topology evidence="1">Multi-pass membrane protein</topology>
    </subcellularLocation>
</comment>
<dbReference type="eggNOG" id="COG3714">
    <property type="taxonomic scope" value="Bacteria"/>
</dbReference>
<dbReference type="Pfam" id="PF07947">
    <property type="entry name" value="YhhN"/>
    <property type="match status" value="1"/>
</dbReference>
<comment type="caution">
    <text evidence="7">The sequence shown here is derived from an EMBL/GenBank/DDBJ whole genome shotgun (WGS) entry which is preliminary data.</text>
</comment>
<sequence length="248" mass="26552">MEVPYASRLMVGAWVAACWAGIAYGVYLTVIALRTAPGSELTGHWVLQPLFKASMALLLAVAAAAHSVARERRWLVPALLFSAAGDWLLALPWWAMSFVLGLGSFLLAHICFLGALLPHVAPSRSRIAAAVVMVLATASMLVWFWPHLNTGKENLTIPVTVYITVLSAMVCAALLARLPTIWTAVGAVCFAASDSMIAISRFILGNEALAVPIWWSYAAAEILITAGFFFGRDDLAEKPESVPDAAEG</sequence>
<accession>A0A1A3CTL1</accession>
<evidence type="ECO:0000313" key="7">
    <source>
        <dbReference type="EMBL" id="OBI90170.1"/>
    </source>
</evidence>
<organism evidence="7 8">
    <name type="scientific">Mycobacterium asiaticum</name>
    <dbReference type="NCBI Taxonomy" id="1790"/>
    <lineage>
        <taxon>Bacteria</taxon>
        <taxon>Bacillati</taxon>
        <taxon>Actinomycetota</taxon>
        <taxon>Actinomycetes</taxon>
        <taxon>Mycobacteriales</taxon>
        <taxon>Mycobacteriaceae</taxon>
        <taxon>Mycobacterium</taxon>
    </lineage>
</organism>
<keyword evidence="3 6" id="KW-0812">Transmembrane</keyword>
<feature type="transmembrane region" description="Helical" evidence="6">
    <location>
        <begin position="182"/>
        <end position="203"/>
    </location>
</feature>